<comment type="caution">
    <text evidence="12">The sequence shown here is derived from an EMBL/GenBank/DDBJ whole genome shotgun (WGS) entry which is preliminary data.</text>
</comment>
<keyword evidence="5" id="KW-0238">DNA-binding</keyword>
<feature type="domain" description="RFX-type winged-helix" evidence="11">
    <location>
        <begin position="121"/>
        <end position="196"/>
    </location>
</feature>
<feature type="region of interest" description="Disordered" evidence="10">
    <location>
        <begin position="599"/>
        <end position="645"/>
    </location>
</feature>
<dbReference type="SUPFAM" id="SSF46785">
    <property type="entry name" value="Winged helix' DNA-binding domain"/>
    <property type="match status" value="1"/>
</dbReference>
<dbReference type="FunFam" id="1.10.10.10:FF:000211">
    <property type="entry name" value="Regulatory factor X, 6"/>
    <property type="match status" value="1"/>
</dbReference>
<feature type="region of interest" description="Disordered" evidence="10">
    <location>
        <begin position="551"/>
        <end position="587"/>
    </location>
</feature>
<comment type="subcellular location">
    <subcellularLocation>
        <location evidence="1">Nucleus</location>
    </subcellularLocation>
</comment>
<dbReference type="InterPro" id="IPR003150">
    <property type="entry name" value="DNA-bd_RFX"/>
</dbReference>
<evidence type="ECO:0000256" key="8">
    <source>
        <dbReference type="ARBA" id="ARBA00072476"/>
    </source>
</evidence>
<evidence type="ECO:0000256" key="3">
    <source>
        <dbReference type="ARBA" id="ARBA00022782"/>
    </source>
</evidence>
<keyword evidence="13" id="KW-1185">Reference proteome</keyword>
<evidence type="ECO:0000256" key="9">
    <source>
        <dbReference type="ARBA" id="ARBA00077088"/>
    </source>
</evidence>
<dbReference type="InterPro" id="IPR057321">
    <property type="entry name" value="RFX1-4/6/8-like_BCD"/>
</dbReference>
<accession>A0ABD3U040</accession>
<evidence type="ECO:0000256" key="7">
    <source>
        <dbReference type="ARBA" id="ARBA00023242"/>
    </source>
</evidence>
<gene>
    <name evidence="12" type="ORF">ACJMK2_020720</name>
</gene>
<evidence type="ECO:0000313" key="12">
    <source>
        <dbReference type="EMBL" id="KAL3842732.1"/>
    </source>
</evidence>
<evidence type="ECO:0000256" key="1">
    <source>
        <dbReference type="ARBA" id="ARBA00004123"/>
    </source>
</evidence>
<feature type="compositionally biased region" description="Polar residues" evidence="10">
    <location>
        <begin position="105"/>
        <end position="114"/>
    </location>
</feature>
<keyword evidence="3" id="KW-0221">Differentiation</keyword>
<feature type="region of interest" description="Disordered" evidence="10">
    <location>
        <begin position="65"/>
        <end position="114"/>
    </location>
</feature>
<feature type="compositionally biased region" description="Polar residues" evidence="10">
    <location>
        <begin position="617"/>
        <end position="634"/>
    </location>
</feature>
<sequence>MDSVGIQLPPMLPESFYDIPAHSAGYSHYGHNPGVMWAREDTRGYATHGHGLEFESHIRHSNIQTNIASGPPIVSKKSSTEESRDCQSVEPTDWCEEDDNKEFSKTGSEQNSQKHSQVAKTLHWLSENYERAEGVCLPRCVLYAHYLDLCKKEKFTPAGAATFGKLIRQKFPKLTTRRLGTRGQSKYHYYGIGIKETSIYYHSVYSGKGLTRFSGIKIKTEGSNRKYSLSSKTGTLLPEFPDSDNLILPDDVSKEKMTTFIMMYRTHCQRILDTVVSANFEEVQNFLLHFWQGMPEHLVGLMKAAIVADVIGFCDSILYQVLIDVLIPSSIQDMPDSLSVEIRVFAKKLPFWIENSMETVPDHLKVRKLNVVKTFIQSIKRQINFVHLAQTARTVLLNHENITQMLEDLGKIDFPEICCHAGFMEPETASRCRGHICDFFEEFQTLLSKQAPIEGYTEWLDNVIDKCVLQPSKDKKSRQKEKAAEFLLHWAAFGSLLLRDLTLHNAKSFGSFHLIHMMFDEYVFLVMETQQEQELEKELQQTLQKHMRNAEEIKMQPKLRNASGKSQISPKTKKRKHGDGQFDSNDEAETNHMVDEKHQNTPVDLAPLNGTAFSRPAPSNNRANNDHFSLNLNPEDSVRSGGLGQGLQLSPLKPFQAYNNSSYDRPTYIPQLGSYSDYVNSGPSLAPPRISTYPETQTISSVGLSSNLSQVNGNYWSDNRGHHSFSDHYSPYAFNKMSATYDGYNKSSFLSRGPYHDSMNKSAFDASRGYYRSSHDNFQASLPVGTYGGNFMDVSPNPAQYCRQDGVFYQDEVYPCGMASSFSSFGKPYLTAPFR</sequence>
<name>A0ABD3U040_SINWO</name>
<evidence type="ECO:0000256" key="2">
    <source>
        <dbReference type="ARBA" id="ARBA00022473"/>
    </source>
</evidence>
<dbReference type="PROSITE" id="PS51526">
    <property type="entry name" value="RFX_DBD"/>
    <property type="match status" value="1"/>
</dbReference>
<evidence type="ECO:0000313" key="13">
    <source>
        <dbReference type="Proteomes" id="UP001634394"/>
    </source>
</evidence>
<dbReference type="InterPro" id="IPR036388">
    <property type="entry name" value="WH-like_DNA-bd_sf"/>
</dbReference>
<evidence type="ECO:0000256" key="4">
    <source>
        <dbReference type="ARBA" id="ARBA00023015"/>
    </source>
</evidence>
<evidence type="ECO:0000256" key="6">
    <source>
        <dbReference type="ARBA" id="ARBA00023163"/>
    </source>
</evidence>
<keyword evidence="2" id="KW-0217">Developmental protein</keyword>
<reference evidence="12 13" key="1">
    <citation type="submission" date="2024-11" db="EMBL/GenBank/DDBJ databases">
        <title>Chromosome-level genome assembly of the freshwater bivalve Anodonta woodiana.</title>
        <authorList>
            <person name="Chen X."/>
        </authorList>
    </citation>
    <scope>NUCLEOTIDE SEQUENCE [LARGE SCALE GENOMIC DNA]</scope>
    <source>
        <strain evidence="12">MN2024</strain>
        <tissue evidence="12">Gills</tissue>
    </source>
</reference>
<dbReference type="Proteomes" id="UP001634394">
    <property type="component" value="Unassembled WGS sequence"/>
</dbReference>
<evidence type="ECO:0000256" key="5">
    <source>
        <dbReference type="ARBA" id="ARBA00023125"/>
    </source>
</evidence>
<dbReference type="GO" id="GO:0005634">
    <property type="term" value="C:nucleus"/>
    <property type="evidence" value="ECO:0007669"/>
    <property type="project" value="UniProtKB-SubCell"/>
</dbReference>
<dbReference type="InterPro" id="IPR036390">
    <property type="entry name" value="WH_DNA-bd_sf"/>
</dbReference>
<dbReference type="Gene3D" id="1.10.10.10">
    <property type="entry name" value="Winged helix-like DNA-binding domain superfamily/Winged helix DNA-binding domain"/>
    <property type="match status" value="1"/>
</dbReference>
<evidence type="ECO:0000256" key="10">
    <source>
        <dbReference type="SAM" id="MobiDB-lite"/>
    </source>
</evidence>
<feature type="compositionally biased region" description="Basic and acidic residues" evidence="10">
    <location>
        <begin position="78"/>
        <end position="87"/>
    </location>
</feature>
<proteinExistence type="predicted"/>
<dbReference type="Pfam" id="PF25340">
    <property type="entry name" value="BCD_RFX"/>
    <property type="match status" value="1"/>
</dbReference>
<protein>
    <recommendedName>
        <fullName evidence="8">DNA-binding protein RFX6</fullName>
    </recommendedName>
    <alternativeName>
        <fullName evidence="9">Regulatory factor X 6</fullName>
    </alternativeName>
</protein>
<keyword evidence="7" id="KW-0539">Nucleus</keyword>
<dbReference type="InterPro" id="IPR039779">
    <property type="entry name" value="RFX-like"/>
</dbReference>
<keyword evidence="4" id="KW-0805">Transcription regulation</keyword>
<dbReference type="PANTHER" id="PTHR12619">
    <property type="entry name" value="RFX TRANSCRIPTION FACTOR FAMILY"/>
    <property type="match status" value="1"/>
</dbReference>
<dbReference type="AlphaFoldDB" id="A0ABD3U040"/>
<dbReference type="Pfam" id="PF02257">
    <property type="entry name" value="RFX_DNA_binding"/>
    <property type="match status" value="1"/>
</dbReference>
<dbReference type="GO" id="GO:0030154">
    <property type="term" value="P:cell differentiation"/>
    <property type="evidence" value="ECO:0007669"/>
    <property type="project" value="UniProtKB-KW"/>
</dbReference>
<keyword evidence="6" id="KW-0804">Transcription</keyword>
<dbReference type="PANTHER" id="PTHR12619:SF32">
    <property type="entry name" value="RFX-TYPE WINGED-HELIX DOMAIN-CONTAINING PROTEIN"/>
    <property type="match status" value="1"/>
</dbReference>
<organism evidence="12 13">
    <name type="scientific">Sinanodonta woodiana</name>
    <name type="common">Chinese pond mussel</name>
    <name type="synonym">Anodonta woodiana</name>
    <dbReference type="NCBI Taxonomy" id="1069815"/>
    <lineage>
        <taxon>Eukaryota</taxon>
        <taxon>Metazoa</taxon>
        <taxon>Spiralia</taxon>
        <taxon>Lophotrochozoa</taxon>
        <taxon>Mollusca</taxon>
        <taxon>Bivalvia</taxon>
        <taxon>Autobranchia</taxon>
        <taxon>Heteroconchia</taxon>
        <taxon>Palaeoheterodonta</taxon>
        <taxon>Unionida</taxon>
        <taxon>Unionoidea</taxon>
        <taxon>Unionidae</taxon>
        <taxon>Unioninae</taxon>
        <taxon>Sinanodonta</taxon>
    </lineage>
</organism>
<dbReference type="EMBL" id="JBJQND010000017">
    <property type="protein sequence ID" value="KAL3842732.1"/>
    <property type="molecule type" value="Genomic_DNA"/>
</dbReference>
<evidence type="ECO:0000259" key="11">
    <source>
        <dbReference type="PROSITE" id="PS51526"/>
    </source>
</evidence>
<dbReference type="GO" id="GO:0003677">
    <property type="term" value="F:DNA binding"/>
    <property type="evidence" value="ECO:0007669"/>
    <property type="project" value="UniProtKB-KW"/>
</dbReference>